<evidence type="ECO:0000313" key="4">
    <source>
        <dbReference type="Proteomes" id="UP000639973"/>
    </source>
</evidence>
<organism evidence="3 4">
    <name type="scientific">Deinococcus aerolatus</name>
    <dbReference type="NCBI Taxonomy" id="522487"/>
    <lineage>
        <taxon>Bacteria</taxon>
        <taxon>Thermotogati</taxon>
        <taxon>Deinococcota</taxon>
        <taxon>Deinococci</taxon>
        <taxon>Deinococcales</taxon>
        <taxon>Deinococcaceae</taxon>
        <taxon>Deinococcus</taxon>
    </lineage>
</organism>
<evidence type="ECO:0000259" key="2">
    <source>
        <dbReference type="PROSITE" id="PS50943"/>
    </source>
</evidence>
<accession>A0ABQ2GDB6</accession>
<dbReference type="PROSITE" id="PS50943">
    <property type="entry name" value="HTH_CROC1"/>
    <property type="match status" value="1"/>
</dbReference>
<proteinExistence type="predicted"/>
<reference evidence="4" key="1">
    <citation type="journal article" date="2019" name="Int. J. Syst. Evol. Microbiol.">
        <title>The Global Catalogue of Microorganisms (GCM) 10K type strain sequencing project: providing services to taxonomists for standard genome sequencing and annotation.</title>
        <authorList>
            <consortium name="The Broad Institute Genomics Platform"/>
            <consortium name="The Broad Institute Genome Sequencing Center for Infectious Disease"/>
            <person name="Wu L."/>
            <person name="Ma J."/>
        </authorList>
    </citation>
    <scope>NUCLEOTIDE SEQUENCE [LARGE SCALE GENOMIC DNA]</scope>
    <source>
        <strain evidence="4">JCM 15442</strain>
    </source>
</reference>
<feature type="region of interest" description="Disordered" evidence="1">
    <location>
        <begin position="1"/>
        <end position="22"/>
    </location>
</feature>
<comment type="caution">
    <text evidence="3">The sequence shown here is derived from an EMBL/GenBank/DDBJ whole genome shotgun (WGS) entry which is preliminary data.</text>
</comment>
<dbReference type="PANTHER" id="PTHR38431">
    <property type="entry name" value="BLL2305 PROTEIN"/>
    <property type="match status" value="1"/>
</dbReference>
<dbReference type="SUPFAM" id="SSF47413">
    <property type="entry name" value="lambda repressor-like DNA-binding domains"/>
    <property type="match status" value="1"/>
</dbReference>
<dbReference type="Proteomes" id="UP000639973">
    <property type="component" value="Unassembled WGS sequence"/>
</dbReference>
<sequence length="376" mass="38997">MSFTAGVLHSSVQQRRKDAGLGPTELARRAGITRQALHNIEGGVSAPTTVVALRLAQALGCRVDELFHLTPDTVRARLIGDPAVSPTGQRVQLARLDQDLLAVALQGAPGLGQRADGVVTACHGPHVDVKLSGALELAGRSAVLIGCDPSLDLLAAHTCLAFPDLRVIVRPVSSQAALAGLAAAEAHLAGIHLWDAGTGESNLPFVRNLALGQPVHVIALWTWEQGLLTAAGNPGGIRGVDDLRGGGLRLINRDPGAGSRLMLDAWLDAAHFSAAERQALPGYQDEAASPLDAARRVQSGAADVAPGPRVAAQALGLHFVPLQREHFDLIVPAAHLSHPAVLALLHTARSAAFLLELSALGGYDAAQVGQVRAVVS</sequence>
<dbReference type="Gene3D" id="1.10.260.40">
    <property type="entry name" value="lambda repressor-like DNA-binding domains"/>
    <property type="match status" value="1"/>
</dbReference>
<gene>
    <name evidence="3" type="ORF">GCM10010840_25940</name>
</gene>
<dbReference type="Pfam" id="PF12727">
    <property type="entry name" value="PBP_like"/>
    <property type="match status" value="1"/>
</dbReference>
<dbReference type="InterPro" id="IPR010982">
    <property type="entry name" value="Lambda_DNA-bd_dom_sf"/>
</dbReference>
<evidence type="ECO:0000256" key="1">
    <source>
        <dbReference type="SAM" id="MobiDB-lite"/>
    </source>
</evidence>
<feature type="domain" description="HTH cro/C1-type" evidence="2">
    <location>
        <begin position="12"/>
        <end position="66"/>
    </location>
</feature>
<dbReference type="Pfam" id="PF01381">
    <property type="entry name" value="HTH_3"/>
    <property type="match status" value="1"/>
</dbReference>
<dbReference type="InterPro" id="IPR001387">
    <property type="entry name" value="Cro/C1-type_HTH"/>
</dbReference>
<dbReference type="SUPFAM" id="SSF53850">
    <property type="entry name" value="Periplasmic binding protein-like II"/>
    <property type="match status" value="1"/>
</dbReference>
<dbReference type="PANTHER" id="PTHR38431:SF1">
    <property type="entry name" value="BLL2305 PROTEIN"/>
    <property type="match status" value="1"/>
</dbReference>
<keyword evidence="4" id="KW-1185">Reference proteome</keyword>
<dbReference type="CDD" id="cd00093">
    <property type="entry name" value="HTH_XRE"/>
    <property type="match status" value="1"/>
</dbReference>
<evidence type="ECO:0000313" key="3">
    <source>
        <dbReference type="EMBL" id="GGL86850.1"/>
    </source>
</evidence>
<dbReference type="EMBL" id="BMOL01000012">
    <property type="protein sequence ID" value="GGL86850.1"/>
    <property type="molecule type" value="Genomic_DNA"/>
</dbReference>
<dbReference type="SMART" id="SM00530">
    <property type="entry name" value="HTH_XRE"/>
    <property type="match status" value="1"/>
</dbReference>
<name>A0ABQ2GDB6_9DEIO</name>
<dbReference type="InterPro" id="IPR024370">
    <property type="entry name" value="PBP_domain"/>
</dbReference>
<protein>
    <recommendedName>
        <fullName evidence="2">HTH cro/C1-type domain-containing protein</fullName>
    </recommendedName>
</protein>